<comment type="caution">
    <text evidence="1">The sequence shown here is derived from an EMBL/GenBank/DDBJ whole genome shotgun (WGS) entry which is preliminary data.</text>
</comment>
<protein>
    <submittedName>
        <fullName evidence="1">Uncharacterized protein</fullName>
    </submittedName>
</protein>
<dbReference type="AlphaFoldDB" id="A0A2M8WKF3"/>
<proteinExistence type="predicted"/>
<dbReference type="EMBL" id="PGTY01000001">
    <property type="protein sequence ID" value="PJI91413.1"/>
    <property type="molecule type" value="Genomic_DNA"/>
</dbReference>
<dbReference type="Proteomes" id="UP000228531">
    <property type="component" value="Unassembled WGS sequence"/>
</dbReference>
<keyword evidence="2" id="KW-1185">Reference proteome</keyword>
<reference evidence="1 2" key="1">
    <citation type="submission" date="2017-11" db="EMBL/GenBank/DDBJ databases">
        <title>Genomic Encyclopedia of Archaeal and Bacterial Type Strains, Phase II (KMG-II): From Individual Species to Whole Genera.</title>
        <authorList>
            <person name="Goeker M."/>
        </authorList>
    </citation>
    <scope>NUCLEOTIDE SEQUENCE [LARGE SCALE GENOMIC DNA]</scope>
    <source>
        <strain evidence="1 2">DSM 29128</strain>
    </source>
</reference>
<sequence>MTGRAAREGGPFADRLEVYFEPSLTDAAFCANVRSTNWSPYETASKC</sequence>
<evidence type="ECO:0000313" key="2">
    <source>
        <dbReference type="Proteomes" id="UP000228531"/>
    </source>
</evidence>
<name>A0A2M8WKF3_9RHOB</name>
<accession>A0A2M8WKF3</accession>
<gene>
    <name evidence="1" type="ORF">BC777_0241</name>
</gene>
<organism evidence="1 2">
    <name type="scientific">Yoonia maricola</name>
    <dbReference type="NCBI Taxonomy" id="420999"/>
    <lineage>
        <taxon>Bacteria</taxon>
        <taxon>Pseudomonadati</taxon>
        <taxon>Pseudomonadota</taxon>
        <taxon>Alphaproteobacteria</taxon>
        <taxon>Rhodobacterales</taxon>
        <taxon>Paracoccaceae</taxon>
        <taxon>Yoonia</taxon>
    </lineage>
</organism>
<evidence type="ECO:0000313" key="1">
    <source>
        <dbReference type="EMBL" id="PJI91413.1"/>
    </source>
</evidence>